<gene>
    <name evidence="2" type="ORF">F8B43_1876</name>
</gene>
<sequence>MTHPTTPATETRPFNPYIPPMGMADGEPTPEALATWNAYWTAYQAEQAEREAARVATLLANPEPPLNWVPPAA</sequence>
<dbReference type="AlphaFoldDB" id="A0A833J693"/>
<dbReference type="EMBL" id="WEKV01000009">
    <property type="protein sequence ID" value="KAB7785375.1"/>
    <property type="molecule type" value="Genomic_DNA"/>
</dbReference>
<reference evidence="2 3" key="1">
    <citation type="submission" date="2019-10" db="EMBL/GenBank/DDBJ databases">
        <title>Draft Genome Sequence of the Caffeine Degrading Methylotroph Methylorubrum populi PINKEL.</title>
        <authorList>
            <person name="Dawson S.C."/>
            <person name="Zhang X."/>
            <person name="Wright M.E."/>
            <person name="Sharma G."/>
            <person name="Langner J.T."/>
            <person name="Ditty J.L."/>
            <person name="Subuyuj G.A."/>
        </authorList>
    </citation>
    <scope>NUCLEOTIDE SEQUENCE [LARGE SCALE GENOMIC DNA]</scope>
    <source>
        <strain evidence="2 3">Pinkel</strain>
    </source>
</reference>
<organism evidence="2 3">
    <name type="scientific">Methylorubrum populi</name>
    <dbReference type="NCBI Taxonomy" id="223967"/>
    <lineage>
        <taxon>Bacteria</taxon>
        <taxon>Pseudomonadati</taxon>
        <taxon>Pseudomonadota</taxon>
        <taxon>Alphaproteobacteria</taxon>
        <taxon>Hyphomicrobiales</taxon>
        <taxon>Methylobacteriaceae</taxon>
        <taxon>Methylorubrum</taxon>
    </lineage>
</organism>
<feature type="region of interest" description="Disordered" evidence="1">
    <location>
        <begin position="1"/>
        <end position="29"/>
    </location>
</feature>
<proteinExistence type="predicted"/>
<accession>A0A833J693</accession>
<name>A0A833J693_9HYPH</name>
<evidence type="ECO:0000256" key="1">
    <source>
        <dbReference type="SAM" id="MobiDB-lite"/>
    </source>
</evidence>
<dbReference type="Proteomes" id="UP000469949">
    <property type="component" value="Unassembled WGS sequence"/>
</dbReference>
<dbReference type="RefSeq" id="WP_152276778.1">
    <property type="nucleotide sequence ID" value="NZ_WEKV01000009.1"/>
</dbReference>
<protein>
    <submittedName>
        <fullName evidence="2">Uncharacterized protein</fullName>
    </submittedName>
</protein>
<evidence type="ECO:0000313" key="3">
    <source>
        <dbReference type="Proteomes" id="UP000469949"/>
    </source>
</evidence>
<evidence type="ECO:0000313" key="2">
    <source>
        <dbReference type="EMBL" id="KAB7785375.1"/>
    </source>
</evidence>
<comment type="caution">
    <text evidence="2">The sequence shown here is derived from an EMBL/GenBank/DDBJ whole genome shotgun (WGS) entry which is preliminary data.</text>
</comment>